<evidence type="ECO:0000313" key="2">
    <source>
        <dbReference type="Proteomes" id="UP000198775"/>
    </source>
</evidence>
<dbReference type="AlphaFoldDB" id="A0A1H8RWK4"/>
<sequence>MSAHTSQTHGIVPLAADKFETGDWSFQYRHVAVSPAAAEDEVRLVNGLLPAGVDEVAISTDE</sequence>
<dbReference type="EMBL" id="FOCX01000017">
    <property type="protein sequence ID" value="SEO70735.1"/>
    <property type="molecule type" value="Genomic_DNA"/>
</dbReference>
<protein>
    <submittedName>
        <fullName evidence="1">Uncharacterized protein</fullName>
    </submittedName>
</protein>
<organism evidence="1 2">
    <name type="scientific">Halorientalis persicus</name>
    <dbReference type="NCBI Taxonomy" id="1367881"/>
    <lineage>
        <taxon>Archaea</taxon>
        <taxon>Methanobacteriati</taxon>
        <taxon>Methanobacteriota</taxon>
        <taxon>Stenosarchaea group</taxon>
        <taxon>Halobacteria</taxon>
        <taxon>Halobacteriales</taxon>
        <taxon>Haloarculaceae</taxon>
        <taxon>Halorientalis</taxon>
    </lineage>
</organism>
<accession>A0A1H8RWK4</accession>
<keyword evidence="2" id="KW-1185">Reference proteome</keyword>
<proteinExistence type="predicted"/>
<evidence type="ECO:0000313" key="1">
    <source>
        <dbReference type="EMBL" id="SEO70735.1"/>
    </source>
</evidence>
<dbReference type="Proteomes" id="UP000198775">
    <property type="component" value="Unassembled WGS sequence"/>
</dbReference>
<gene>
    <name evidence="1" type="ORF">SAMN05216388_101761</name>
</gene>
<name>A0A1H8RWK4_9EURY</name>
<dbReference type="RefSeq" id="WP_092662067.1">
    <property type="nucleotide sequence ID" value="NZ_FOCX01000017.1"/>
</dbReference>
<reference evidence="2" key="1">
    <citation type="submission" date="2016-10" db="EMBL/GenBank/DDBJ databases">
        <authorList>
            <person name="Varghese N."/>
            <person name="Submissions S."/>
        </authorList>
    </citation>
    <scope>NUCLEOTIDE SEQUENCE [LARGE SCALE GENOMIC DNA]</scope>
    <source>
        <strain evidence="2">IBRC-M 10043</strain>
    </source>
</reference>